<evidence type="ECO:0000256" key="1">
    <source>
        <dbReference type="SAM" id="MobiDB-lite"/>
    </source>
</evidence>
<feature type="region of interest" description="Disordered" evidence="1">
    <location>
        <begin position="201"/>
        <end position="221"/>
    </location>
</feature>
<name>A0A9P0P4S3_ACAOB</name>
<protein>
    <submittedName>
        <fullName evidence="3">Uncharacterized protein</fullName>
    </submittedName>
</protein>
<evidence type="ECO:0000256" key="2">
    <source>
        <dbReference type="SAM" id="SignalP"/>
    </source>
</evidence>
<keyword evidence="2" id="KW-0732">Signal</keyword>
<keyword evidence="4" id="KW-1185">Reference proteome</keyword>
<evidence type="ECO:0000313" key="4">
    <source>
        <dbReference type="Proteomes" id="UP001152888"/>
    </source>
</evidence>
<reference evidence="3" key="1">
    <citation type="submission" date="2022-03" db="EMBL/GenBank/DDBJ databases">
        <authorList>
            <person name="Sayadi A."/>
        </authorList>
    </citation>
    <scope>NUCLEOTIDE SEQUENCE</scope>
</reference>
<proteinExistence type="predicted"/>
<organism evidence="3 4">
    <name type="scientific">Acanthoscelides obtectus</name>
    <name type="common">Bean weevil</name>
    <name type="synonym">Bruchus obtectus</name>
    <dbReference type="NCBI Taxonomy" id="200917"/>
    <lineage>
        <taxon>Eukaryota</taxon>
        <taxon>Metazoa</taxon>
        <taxon>Ecdysozoa</taxon>
        <taxon>Arthropoda</taxon>
        <taxon>Hexapoda</taxon>
        <taxon>Insecta</taxon>
        <taxon>Pterygota</taxon>
        <taxon>Neoptera</taxon>
        <taxon>Endopterygota</taxon>
        <taxon>Coleoptera</taxon>
        <taxon>Polyphaga</taxon>
        <taxon>Cucujiformia</taxon>
        <taxon>Chrysomeloidea</taxon>
        <taxon>Chrysomelidae</taxon>
        <taxon>Bruchinae</taxon>
        <taxon>Bruchini</taxon>
        <taxon>Acanthoscelides</taxon>
    </lineage>
</organism>
<comment type="caution">
    <text evidence="3">The sequence shown here is derived from an EMBL/GenBank/DDBJ whole genome shotgun (WGS) entry which is preliminary data.</text>
</comment>
<gene>
    <name evidence="3" type="ORF">ACAOBT_LOCUS6291</name>
</gene>
<dbReference type="AlphaFoldDB" id="A0A9P0P4S3"/>
<dbReference type="Proteomes" id="UP001152888">
    <property type="component" value="Unassembled WGS sequence"/>
</dbReference>
<feature type="signal peptide" evidence="2">
    <location>
        <begin position="1"/>
        <end position="17"/>
    </location>
</feature>
<dbReference type="OrthoDB" id="6377396at2759"/>
<sequence length="401" mass="45466">MLTLIMILHLIMHRCILHTAGSVADSDANKECVAYDEGCNEISIRKQHNKELNTYSNELREINFFLRRMVPDGTCTEPTLSYPDITSAVEEVDDENGRTGNCCSHSNIVKDDESFLHFENRYGSVALEIDKEPIAPISSKSRKWLCPCAPAIEIKVNKGGDGQRRERAVKARNALDKDGRYAEKEQLSRFGPSERWSRIKRHQHVDAQNHPTSDGTSSDENEMETMVIDRGPYFDKSASKNVTALVGKTTYLNCRIRNLGNRTSFKMGADTYVGIPLPLHVRTENSHTVPYQEWLKAATIVKPSYQRTATATEVKVDARPPYFFLFCLSCWCFTVLNLALSNHVLISNFAPRTAKSIWEKDRFDRLGLTRYDIAPQPPQSKARRDKCKTSKVMSNVNDACH</sequence>
<dbReference type="EMBL" id="CAKOFQ010006723">
    <property type="protein sequence ID" value="CAH1965364.1"/>
    <property type="molecule type" value="Genomic_DNA"/>
</dbReference>
<feature type="chain" id="PRO_5040176797" evidence="2">
    <location>
        <begin position="18"/>
        <end position="401"/>
    </location>
</feature>
<evidence type="ECO:0000313" key="3">
    <source>
        <dbReference type="EMBL" id="CAH1965364.1"/>
    </source>
</evidence>
<accession>A0A9P0P4S3</accession>